<evidence type="ECO:0000256" key="3">
    <source>
        <dbReference type="ARBA" id="ARBA00022606"/>
    </source>
</evidence>
<keyword evidence="7" id="KW-0297">G-protein coupled receptor</keyword>
<dbReference type="GO" id="GO:0004930">
    <property type="term" value="F:G protein-coupled receptor activity"/>
    <property type="evidence" value="ECO:0007669"/>
    <property type="project" value="UniProtKB-KW"/>
</dbReference>
<keyword evidence="3" id="KW-0716">Sensory transduction</keyword>
<evidence type="ECO:0000256" key="2">
    <source>
        <dbReference type="ARBA" id="ARBA00022475"/>
    </source>
</evidence>
<gene>
    <name evidence="15" type="ORF">GDO81_024213</name>
</gene>
<dbReference type="InterPro" id="IPR050939">
    <property type="entry name" value="Olfactory_GPCR1"/>
</dbReference>
<dbReference type="Proteomes" id="UP000824782">
    <property type="component" value="Unassembled WGS sequence"/>
</dbReference>
<dbReference type="Gene3D" id="1.20.1070.10">
    <property type="entry name" value="Rhodopsin 7-helix transmembrane proteins"/>
    <property type="match status" value="1"/>
</dbReference>
<dbReference type="AlphaFoldDB" id="A0AAV6YUZ7"/>
<dbReference type="InterPro" id="IPR000725">
    <property type="entry name" value="Olfact_rcpt"/>
</dbReference>
<evidence type="ECO:0000256" key="10">
    <source>
        <dbReference type="ARBA" id="ARBA00023170"/>
    </source>
</evidence>
<reference evidence="15" key="1">
    <citation type="thesis" date="2020" institute="ProQuest LLC" country="789 East Eisenhower Parkway, Ann Arbor, MI, USA">
        <title>Comparative Genomics and Chromosome Evolution.</title>
        <authorList>
            <person name="Mudd A.B."/>
        </authorList>
    </citation>
    <scope>NUCLEOTIDE SEQUENCE</scope>
    <source>
        <strain evidence="15">237g6f4</strain>
        <tissue evidence="15">Blood</tissue>
    </source>
</reference>
<comment type="caution">
    <text evidence="15">The sequence shown here is derived from an EMBL/GenBank/DDBJ whole genome shotgun (WGS) entry which is preliminary data.</text>
</comment>
<keyword evidence="5" id="KW-0552">Olfaction</keyword>
<keyword evidence="4 13" id="KW-0812">Transmembrane</keyword>
<sequence>MSYDRYLAICHPFYYDSVMTPSLCLKFSIASWLIGFLVSLTLTILTSQVPICRSNVIDHFFCEMNPILELSCSSIFQMKLLITLICIFVLVFPFLIVVISYVYIVHTIVRMSSINRRQKAFSTCGSHLTVVSIFYGTLIFTYLIPKEEKTNSLLKFFSIVYTVLTPLTNPVIYCLRNQDIKKAFRMIHFP</sequence>
<evidence type="ECO:0000313" key="16">
    <source>
        <dbReference type="Proteomes" id="UP000824782"/>
    </source>
</evidence>
<dbReference type="PANTHER" id="PTHR24242">
    <property type="entry name" value="G-PROTEIN COUPLED RECEPTOR"/>
    <property type="match status" value="1"/>
</dbReference>
<feature type="transmembrane region" description="Helical" evidence="13">
    <location>
        <begin position="156"/>
        <end position="175"/>
    </location>
</feature>
<accession>A0AAV6YUZ7</accession>
<organism evidence="15 16">
    <name type="scientific">Engystomops pustulosus</name>
    <name type="common">Tungara frog</name>
    <name type="synonym">Physalaemus pustulosus</name>
    <dbReference type="NCBI Taxonomy" id="76066"/>
    <lineage>
        <taxon>Eukaryota</taxon>
        <taxon>Metazoa</taxon>
        <taxon>Chordata</taxon>
        <taxon>Craniata</taxon>
        <taxon>Vertebrata</taxon>
        <taxon>Euteleostomi</taxon>
        <taxon>Amphibia</taxon>
        <taxon>Batrachia</taxon>
        <taxon>Anura</taxon>
        <taxon>Neobatrachia</taxon>
        <taxon>Hyloidea</taxon>
        <taxon>Leptodactylidae</taxon>
        <taxon>Leiuperinae</taxon>
        <taxon>Engystomops</taxon>
    </lineage>
</organism>
<keyword evidence="8 13" id="KW-0472">Membrane</keyword>
<evidence type="ECO:0000256" key="8">
    <source>
        <dbReference type="ARBA" id="ARBA00023136"/>
    </source>
</evidence>
<name>A0AAV6YUZ7_ENGPU</name>
<feature type="transmembrane region" description="Helical" evidence="13">
    <location>
        <begin position="80"/>
        <end position="104"/>
    </location>
</feature>
<dbReference type="FunFam" id="1.20.1070.10:FF:000015">
    <property type="entry name" value="Olfactory receptor"/>
    <property type="match status" value="1"/>
</dbReference>
<evidence type="ECO:0000256" key="4">
    <source>
        <dbReference type="ARBA" id="ARBA00022692"/>
    </source>
</evidence>
<dbReference type="GO" id="GO:0004984">
    <property type="term" value="F:olfactory receptor activity"/>
    <property type="evidence" value="ECO:0007669"/>
    <property type="project" value="InterPro"/>
</dbReference>
<dbReference type="InterPro" id="IPR017452">
    <property type="entry name" value="GPCR_Rhodpsn_7TM"/>
</dbReference>
<keyword evidence="6 13" id="KW-1133">Transmembrane helix</keyword>
<evidence type="ECO:0000313" key="15">
    <source>
        <dbReference type="EMBL" id="KAG8537613.1"/>
    </source>
</evidence>
<keyword evidence="9" id="KW-1015">Disulfide bond</keyword>
<protein>
    <recommendedName>
        <fullName evidence="14">G-protein coupled receptors family 1 profile domain-containing protein</fullName>
    </recommendedName>
</protein>
<dbReference type="PRINTS" id="PR00245">
    <property type="entry name" value="OLFACTORYR"/>
</dbReference>
<keyword evidence="16" id="KW-1185">Reference proteome</keyword>
<keyword evidence="11" id="KW-0325">Glycoprotein</keyword>
<evidence type="ECO:0000256" key="1">
    <source>
        <dbReference type="ARBA" id="ARBA00004651"/>
    </source>
</evidence>
<feature type="transmembrane region" description="Helical" evidence="13">
    <location>
        <begin position="23"/>
        <end position="45"/>
    </location>
</feature>
<dbReference type="PROSITE" id="PS50262">
    <property type="entry name" value="G_PROTEIN_RECEP_F1_2"/>
    <property type="match status" value="1"/>
</dbReference>
<keyword evidence="12" id="KW-0807">Transducer</keyword>
<comment type="subcellular location">
    <subcellularLocation>
        <location evidence="1">Cell membrane</location>
        <topology evidence="1">Multi-pass membrane protein</topology>
    </subcellularLocation>
</comment>
<dbReference type="EMBL" id="WNYA01028541">
    <property type="protein sequence ID" value="KAG8537613.1"/>
    <property type="molecule type" value="Genomic_DNA"/>
</dbReference>
<evidence type="ECO:0000256" key="5">
    <source>
        <dbReference type="ARBA" id="ARBA00022725"/>
    </source>
</evidence>
<evidence type="ECO:0000256" key="12">
    <source>
        <dbReference type="ARBA" id="ARBA00023224"/>
    </source>
</evidence>
<evidence type="ECO:0000256" key="9">
    <source>
        <dbReference type="ARBA" id="ARBA00023157"/>
    </source>
</evidence>
<dbReference type="Pfam" id="PF13853">
    <property type="entry name" value="7tm_4"/>
    <property type="match status" value="1"/>
</dbReference>
<dbReference type="SUPFAM" id="SSF81321">
    <property type="entry name" value="Family A G protein-coupled receptor-like"/>
    <property type="match status" value="1"/>
</dbReference>
<evidence type="ECO:0000256" key="11">
    <source>
        <dbReference type="ARBA" id="ARBA00023180"/>
    </source>
</evidence>
<keyword evidence="2" id="KW-1003">Cell membrane</keyword>
<evidence type="ECO:0000259" key="14">
    <source>
        <dbReference type="PROSITE" id="PS50262"/>
    </source>
</evidence>
<dbReference type="GO" id="GO:0005886">
    <property type="term" value="C:plasma membrane"/>
    <property type="evidence" value="ECO:0007669"/>
    <property type="project" value="UniProtKB-SubCell"/>
</dbReference>
<dbReference type="PANTHER" id="PTHR24242:SF253">
    <property type="entry name" value="OLFACTORY RECEPTOR-RELATED"/>
    <property type="match status" value="1"/>
</dbReference>
<proteinExistence type="predicted"/>
<evidence type="ECO:0000256" key="6">
    <source>
        <dbReference type="ARBA" id="ARBA00022989"/>
    </source>
</evidence>
<evidence type="ECO:0000256" key="13">
    <source>
        <dbReference type="SAM" id="Phobius"/>
    </source>
</evidence>
<evidence type="ECO:0000256" key="7">
    <source>
        <dbReference type="ARBA" id="ARBA00023040"/>
    </source>
</evidence>
<keyword evidence="10" id="KW-0675">Receptor</keyword>
<feature type="transmembrane region" description="Helical" evidence="13">
    <location>
        <begin position="125"/>
        <end position="144"/>
    </location>
</feature>
<feature type="domain" description="G-protein coupled receptors family 1 profile" evidence="14">
    <location>
        <begin position="1"/>
        <end position="173"/>
    </location>
</feature>